<dbReference type="SUPFAM" id="SSF52317">
    <property type="entry name" value="Class I glutamine amidotransferase-like"/>
    <property type="match status" value="1"/>
</dbReference>
<dbReference type="PANTHER" id="PTHR43130:SF15">
    <property type="entry name" value="THIJ_PFPI FAMILY PROTEIN (AFU_ORTHOLOGUE AFUA_5G14240)"/>
    <property type="match status" value="1"/>
</dbReference>
<dbReference type="InterPro" id="IPR029062">
    <property type="entry name" value="Class_I_gatase-like"/>
</dbReference>
<protein>
    <submittedName>
        <fullName evidence="2">ThiJ/PfpI family protein</fullName>
    </submittedName>
</protein>
<gene>
    <name evidence="2" type="ORF">GCM10007047_31260</name>
</gene>
<dbReference type="Gene3D" id="3.40.50.880">
    <property type="match status" value="1"/>
</dbReference>
<keyword evidence="3" id="KW-1185">Reference proteome</keyword>
<dbReference type="PANTHER" id="PTHR43130">
    <property type="entry name" value="ARAC-FAMILY TRANSCRIPTIONAL REGULATOR"/>
    <property type="match status" value="1"/>
</dbReference>
<dbReference type="Pfam" id="PF01965">
    <property type="entry name" value="DJ-1_PfpI"/>
    <property type="match status" value="1"/>
</dbReference>
<evidence type="ECO:0000313" key="3">
    <source>
        <dbReference type="Proteomes" id="UP000642829"/>
    </source>
</evidence>
<dbReference type="EMBL" id="BMXG01000026">
    <property type="protein sequence ID" value="GHC11705.1"/>
    <property type="molecule type" value="Genomic_DNA"/>
</dbReference>
<reference evidence="2" key="1">
    <citation type="journal article" date="2014" name="Int. J. Syst. Evol. Microbiol.">
        <title>Complete genome sequence of Corynebacterium casei LMG S-19264T (=DSM 44701T), isolated from a smear-ripened cheese.</title>
        <authorList>
            <consortium name="US DOE Joint Genome Institute (JGI-PGF)"/>
            <person name="Walter F."/>
            <person name="Albersmeier A."/>
            <person name="Kalinowski J."/>
            <person name="Ruckert C."/>
        </authorList>
    </citation>
    <scope>NUCLEOTIDE SEQUENCE</scope>
    <source>
        <strain evidence="2">KCTC 12870</strain>
    </source>
</reference>
<dbReference type="AlphaFoldDB" id="A0A8J3DJS5"/>
<name>A0A8J3DJS5_9BACT</name>
<sequence>MEAKRTVGMVLFDGFELLDVFGPLEFFGRYPEQFEILMLAEGMGAIRSAQGPAAMADIDLANCLPLDILIVPGGRGTRREVYNESLIAELRRLAENAQYVTSVCTGAGLLAKAGLLDGKRATTNKLAYAWATSQGPKVYWVPEARWVEDGNVFTSAGVSAGMDMALALIAKILGIETAREAAVYTEYIWNEDPSSDPFAHLAGLVD</sequence>
<dbReference type="InterPro" id="IPR002818">
    <property type="entry name" value="DJ-1/PfpI"/>
</dbReference>
<dbReference type="InterPro" id="IPR052158">
    <property type="entry name" value="INH-QAR"/>
</dbReference>
<organism evidence="2 3">
    <name type="scientific">Cerasicoccus arenae</name>
    <dbReference type="NCBI Taxonomy" id="424488"/>
    <lineage>
        <taxon>Bacteria</taxon>
        <taxon>Pseudomonadati</taxon>
        <taxon>Verrucomicrobiota</taxon>
        <taxon>Opitutia</taxon>
        <taxon>Puniceicoccales</taxon>
        <taxon>Cerasicoccaceae</taxon>
        <taxon>Cerasicoccus</taxon>
    </lineage>
</organism>
<dbReference type="CDD" id="cd03139">
    <property type="entry name" value="GATase1_PfpI_2"/>
    <property type="match status" value="1"/>
</dbReference>
<proteinExistence type="predicted"/>
<evidence type="ECO:0000259" key="1">
    <source>
        <dbReference type="Pfam" id="PF01965"/>
    </source>
</evidence>
<reference evidence="2" key="2">
    <citation type="submission" date="2020-09" db="EMBL/GenBank/DDBJ databases">
        <authorList>
            <person name="Sun Q."/>
            <person name="Kim S."/>
        </authorList>
    </citation>
    <scope>NUCLEOTIDE SEQUENCE</scope>
    <source>
        <strain evidence="2">KCTC 12870</strain>
    </source>
</reference>
<accession>A0A8J3DJS5</accession>
<evidence type="ECO:0000313" key="2">
    <source>
        <dbReference type="EMBL" id="GHC11705.1"/>
    </source>
</evidence>
<feature type="domain" description="DJ-1/PfpI" evidence="1">
    <location>
        <begin position="6"/>
        <end position="170"/>
    </location>
</feature>
<comment type="caution">
    <text evidence="2">The sequence shown here is derived from an EMBL/GenBank/DDBJ whole genome shotgun (WGS) entry which is preliminary data.</text>
</comment>
<dbReference type="Proteomes" id="UP000642829">
    <property type="component" value="Unassembled WGS sequence"/>
</dbReference>